<sequence length="131" mass="14717">MAEEKENEEVYVGSIDQGTSSTRFVIYDREANPIASHQVEFTQFYPEAGWVEQDPMEILESVKMCTAKALDKATADGYNVDRGLKAIGIANQRETTVVWSKSSGLPLHNAIVWMDARTSSVCRLIFWVVQL</sequence>
<evidence type="ECO:0000256" key="1">
    <source>
        <dbReference type="ARBA" id="ARBA00009156"/>
    </source>
</evidence>
<dbReference type="PANTHER" id="PTHR10196">
    <property type="entry name" value="SUGAR KINASE"/>
    <property type="match status" value="1"/>
</dbReference>
<dbReference type="Proteomes" id="UP000504607">
    <property type="component" value="Unplaced"/>
</dbReference>
<dbReference type="InterPro" id="IPR018484">
    <property type="entry name" value="FGGY_N"/>
</dbReference>
<dbReference type="PANTHER" id="PTHR10196:SF69">
    <property type="entry name" value="GLYCEROL KINASE"/>
    <property type="match status" value="1"/>
</dbReference>
<protein>
    <submittedName>
        <fullName evidence="6">Glycerol kinase</fullName>
    </submittedName>
</protein>
<accession>A0A6I9QP03</accession>
<dbReference type="InParanoid" id="A0A6I9QP03"/>
<dbReference type="AlphaFoldDB" id="A0A6I9QP03"/>
<keyword evidence="2" id="KW-0808">Transferase</keyword>
<evidence type="ECO:0000313" key="6">
    <source>
        <dbReference type="RefSeq" id="XP_010911625.1"/>
    </source>
</evidence>
<dbReference type="GO" id="GO:0005739">
    <property type="term" value="C:mitochondrion"/>
    <property type="evidence" value="ECO:0007669"/>
    <property type="project" value="TreeGrafter"/>
</dbReference>
<dbReference type="GO" id="GO:0006641">
    <property type="term" value="P:triglyceride metabolic process"/>
    <property type="evidence" value="ECO:0007669"/>
    <property type="project" value="TreeGrafter"/>
</dbReference>
<evidence type="ECO:0000256" key="3">
    <source>
        <dbReference type="ARBA" id="ARBA00022777"/>
    </source>
</evidence>
<dbReference type="GO" id="GO:0004370">
    <property type="term" value="F:glycerol kinase activity"/>
    <property type="evidence" value="ECO:0007669"/>
    <property type="project" value="TreeGrafter"/>
</dbReference>
<feature type="domain" description="Carbohydrate kinase FGGY N-terminal" evidence="4">
    <location>
        <begin position="11"/>
        <end position="124"/>
    </location>
</feature>
<dbReference type="SUPFAM" id="SSF53067">
    <property type="entry name" value="Actin-like ATPase domain"/>
    <property type="match status" value="1"/>
</dbReference>
<keyword evidence="5" id="KW-1185">Reference proteome</keyword>
<dbReference type="InterPro" id="IPR043129">
    <property type="entry name" value="ATPase_NBD"/>
</dbReference>
<name>A0A6I9QP03_ELAGV</name>
<dbReference type="Gene3D" id="3.30.420.40">
    <property type="match status" value="1"/>
</dbReference>
<proteinExistence type="inferred from homology"/>
<dbReference type="Pfam" id="PF00370">
    <property type="entry name" value="FGGY_N"/>
    <property type="match status" value="1"/>
</dbReference>
<evidence type="ECO:0000313" key="5">
    <source>
        <dbReference type="Proteomes" id="UP000504607"/>
    </source>
</evidence>
<dbReference type="RefSeq" id="XP_010911625.1">
    <property type="nucleotide sequence ID" value="XM_010913323.2"/>
</dbReference>
<dbReference type="OrthoDB" id="1635367at2759"/>
<comment type="similarity">
    <text evidence="1">Belongs to the FGGY kinase family.</text>
</comment>
<evidence type="ECO:0000259" key="4">
    <source>
        <dbReference type="Pfam" id="PF00370"/>
    </source>
</evidence>
<dbReference type="GO" id="GO:0046167">
    <property type="term" value="P:glycerol-3-phosphate biosynthetic process"/>
    <property type="evidence" value="ECO:0007669"/>
    <property type="project" value="TreeGrafter"/>
</dbReference>
<keyword evidence="3 6" id="KW-0418">Kinase</keyword>
<dbReference type="GO" id="GO:0006071">
    <property type="term" value="P:glycerol metabolic process"/>
    <property type="evidence" value="ECO:0007669"/>
    <property type="project" value="TreeGrafter"/>
</dbReference>
<reference evidence="6" key="1">
    <citation type="submission" date="2025-08" db="UniProtKB">
        <authorList>
            <consortium name="RefSeq"/>
        </authorList>
    </citation>
    <scope>IDENTIFICATION</scope>
</reference>
<organism evidence="5 6">
    <name type="scientific">Elaeis guineensis var. tenera</name>
    <name type="common">Oil palm</name>
    <dbReference type="NCBI Taxonomy" id="51953"/>
    <lineage>
        <taxon>Eukaryota</taxon>
        <taxon>Viridiplantae</taxon>
        <taxon>Streptophyta</taxon>
        <taxon>Embryophyta</taxon>
        <taxon>Tracheophyta</taxon>
        <taxon>Spermatophyta</taxon>
        <taxon>Magnoliopsida</taxon>
        <taxon>Liliopsida</taxon>
        <taxon>Arecaceae</taxon>
        <taxon>Arecoideae</taxon>
        <taxon>Cocoseae</taxon>
        <taxon>Elaeidinae</taxon>
        <taxon>Elaeis</taxon>
    </lineage>
</organism>
<gene>
    <name evidence="6" type="primary">LOC105037686</name>
</gene>
<evidence type="ECO:0000256" key="2">
    <source>
        <dbReference type="ARBA" id="ARBA00022679"/>
    </source>
</evidence>